<gene>
    <name evidence="1" type="ORF">EYF80_012126</name>
</gene>
<protein>
    <submittedName>
        <fullName evidence="1">Uncharacterized protein</fullName>
    </submittedName>
</protein>
<reference evidence="1 2" key="1">
    <citation type="submission" date="2019-03" db="EMBL/GenBank/DDBJ databases">
        <title>First draft genome of Liparis tanakae, snailfish: a comprehensive survey of snailfish specific genes.</title>
        <authorList>
            <person name="Kim W."/>
            <person name="Song I."/>
            <person name="Jeong J.-H."/>
            <person name="Kim D."/>
            <person name="Kim S."/>
            <person name="Ryu S."/>
            <person name="Song J.Y."/>
            <person name="Lee S.K."/>
        </authorList>
    </citation>
    <scope>NUCLEOTIDE SEQUENCE [LARGE SCALE GENOMIC DNA]</scope>
    <source>
        <tissue evidence="1">Muscle</tissue>
    </source>
</reference>
<dbReference type="Proteomes" id="UP000314294">
    <property type="component" value="Unassembled WGS sequence"/>
</dbReference>
<evidence type="ECO:0000313" key="1">
    <source>
        <dbReference type="EMBL" id="TNN77536.1"/>
    </source>
</evidence>
<proteinExistence type="predicted"/>
<accession>A0A4Z2IHX9</accession>
<organism evidence="1 2">
    <name type="scientific">Liparis tanakae</name>
    <name type="common">Tanaka's snailfish</name>
    <dbReference type="NCBI Taxonomy" id="230148"/>
    <lineage>
        <taxon>Eukaryota</taxon>
        <taxon>Metazoa</taxon>
        <taxon>Chordata</taxon>
        <taxon>Craniata</taxon>
        <taxon>Vertebrata</taxon>
        <taxon>Euteleostomi</taxon>
        <taxon>Actinopterygii</taxon>
        <taxon>Neopterygii</taxon>
        <taxon>Teleostei</taxon>
        <taxon>Neoteleostei</taxon>
        <taxon>Acanthomorphata</taxon>
        <taxon>Eupercaria</taxon>
        <taxon>Perciformes</taxon>
        <taxon>Cottioidei</taxon>
        <taxon>Cottales</taxon>
        <taxon>Liparidae</taxon>
        <taxon>Liparis</taxon>
    </lineage>
</organism>
<dbReference type="EMBL" id="SRLO01000081">
    <property type="protein sequence ID" value="TNN77536.1"/>
    <property type="molecule type" value="Genomic_DNA"/>
</dbReference>
<keyword evidence="2" id="KW-1185">Reference proteome</keyword>
<sequence length="243" mass="26348">MVPWTTFVTTVAVVVVEEEEEEEEVEEDLRATGKIVATQRRLTLPIICSPKVSPGGLPVQQAAVLCDLHLQPGLDVQQHLVLLALPLQHLLAEHLGLGGGGEEEEEQRSTRRGISGCRRSLRLLLQEAPPTLLWYQASSSRLVLDHLVEVVLRSGVHLHVHLAAHLGPHGQQVLRRGGGVIRPLGTTSDHYSGCLVPPGTSSWFFFMLSSSSVRVSICMVRSILAMPSSPISIFSPAMSASTV</sequence>
<evidence type="ECO:0000313" key="2">
    <source>
        <dbReference type="Proteomes" id="UP000314294"/>
    </source>
</evidence>
<comment type="caution">
    <text evidence="1">The sequence shown here is derived from an EMBL/GenBank/DDBJ whole genome shotgun (WGS) entry which is preliminary data.</text>
</comment>
<name>A0A4Z2IHX9_9TELE</name>
<dbReference type="AlphaFoldDB" id="A0A4Z2IHX9"/>